<feature type="region of interest" description="Disordered" evidence="8">
    <location>
        <begin position="1234"/>
        <end position="1382"/>
    </location>
</feature>
<feature type="compositionally biased region" description="Basic residues" evidence="8">
    <location>
        <begin position="1306"/>
        <end position="1319"/>
    </location>
</feature>
<dbReference type="InterPro" id="IPR013087">
    <property type="entry name" value="Znf_C2H2_type"/>
</dbReference>
<evidence type="ECO:0000256" key="3">
    <source>
        <dbReference type="ARBA" id="ARBA00022737"/>
    </source>
</evidence>
<keyword evidence="2" id="KW-0479">Metal-binding</keyword>
<sequence>MDNKTKQLDFKLLVDQSLNLLDSLNTALRCDAIQFLLQTLKCKYPDACDQVVRNLFSHITNDNVGGLAVRQELAKSEQLTQLLLATKKEKKEKPEPDSGGGGTDPEIKREHVGQEDEAEEAGSTDLNQNFEKILCKEEFLGLDDEEEDFLHDPDTENSSSLQFQAGNHVDALGPGDPLDLIQGGGSLLVKRKYEATFGAEVAEENHLDEDEDAANGSPNGSSSDGKLVKRMRTNNMHVAVAVGVGVGLGLASVRRKEERSSLGEGYVFHEDSQYTLRYHHSTGEFSERAFKAQFRALLRLALSQHHKPFLKQFYENFVENGRLMGTTPSTRVLKELRDQRLEEWRRQRERRQLVSLMKEEEIKQQEIQNQQEIQEKQELQDQEHLQLDREQEPEQEQEQELVPQLPAISFGDSEIEMESETESQLSSAAQEIMKFEEFIDDGVGAGRLIDGLEMEPEIDDMLAGAGSALCSVNSVSGNSSNSSSSGSGNGNGNGNGIGIGISGVVLENNSHHSHHLSSSSSANLVINGLTSSNSINSSNINNNNNNNNNNGSLHCQPMALHGHGQGQGQDLRPVQEQIAPGKPSLHLPMNMPLESRDLKGSSSSSQQGHIMMSGGGSSSVHANEIQQLHQHPNHYNSSNNPLSMMGGMMQQQHVNLQHQQQQQQQQQMMQGQFQQHGVSMMNNRQMPALAALSNLGDDSPVSSNVCGQLNSSLELDDNDLSPDEDDDELDTELDEMDAAKQQLIDGGSSSSTSLQAPPSQHGSGSGGSGGHTPGSKKDKPIYNCLLCPKSYRKRKSLLDHYKMHPGFCHDCGQPNGNTLEEIIHHNRTMHVKEFPFVCETCGESYSRKQQFHAHVDSHSKKDFKTFPCGECGLKFPQKKLQQHFEETGHKADGAICEVCGEEFTSKNALYQHIIRVHKRDNFFECHICHNRFTLKANLERHVQLHTEVKRTYVCDLCGSSYYTYPALKEHYSNAHVDVSECKCTLCGKRFGSAKSLQRHLPSHSEERPHCCNYCDQTFKWKTHLVRHKQTMHGNQTPPPKKGKQRFPKANEEAEMAALPDMPGPPPVKASKKSTTGKAKSLAGAGTAGAALQQQQKGSAATPTPPPPVSTTPGCLQQDQFNAAMVSSNSSQSSTASTSQHSVSTSESQQNSIYNQSFNAEKLPPGQQAPPPPPQQQQPPPPPPNALHQQHPTPPPTQQQQQQQQQPRASPADMHLQRMNSFGQEGQFHFEAGQAAGSYQQHQLISQYQQQQQQHLRSHTPQSPHAAHPPHPTHPSQIQQQQQPQHFSSPHHMPPMHHQHQLMMQQQHRHNQRSPLHHHPSTQQLQQQHQQPSHSPQHARLQSPQPPPVQQQQQQQQQQFLQQQAADSWGNMNFGNPPNNQQELKDNKFYIVDSAEFLGLPMSVPPAQQQPPQTVSKPQQQQQQPPPQPQQQPQQDPALAGDLMSFQHMWPAPGFSQGPQQQQQPQQQQPQGQANPGDPHNYNNIGSILTNLIDSPAPMEYNFDLIQHQQQQQQQQQQQPTAQQQQQAAQQQHHNAGGYPGGLMRSGPVYGGAYEQHMSDQLVSEQQKQNSFQPYHLHGQQAQHPHLLPPAATHGNVYERTGVGVGVGYSMLGDESKAVLPPMMGGMMQQMPPHGQQPDLIYYPVKND</sequence>
<feature type="domain" description="C2H2-type" evidence="9">
    <location>
        <begin position="952"/>
        <end position="980"/>
    </location>
</feature>
<evidence type="ECO:0000313" key="11">
    <source>
        <dbReference type="Proteomes" id="UP001500889"/>
    </source>
</evidence>
<feature type="compositionally biased region" description="Low complexity" evidence="8">
    <location>
        <begin position="1506"/>
        <end position="1533"/>
    </location>
</feature>
<feature type="domain" description="C2H2-type" evidence="9">
    <location>
        <begin position="1009"/>
        <end position="1037"/>
    </location>
</feature>
<reference evidence="10 11" key="1">
    <citation type="submission" date="2024-02" db="EMBL/GenBank/DDBJ databases">
        <title>A chromosome-level genome assembly of Drosophila madeirensis, a fruit fly species endemic to Madeira island.</title>
        <authorList>
            <person name="Tomihara K."/>
            <person name="Llopart A."/>
            <person name="Yamamoto D."/>
        </authorList>
    </citation>
    <scope>NUCLEOTIDE SEQUENCE [LARGE SCALE GENOMIC DNA]</scope>
    <source>
        <strain evidence="10 11">RF1</strain>
    </source>
</reference>
<feature type="region of interest" description="Disordered" evidence="8">
    <location>
        <begin position="1506"/>
        <end position="1551"/>
    </location>
</feature>
<comment type="subcellular location">
    <subcellularLocation>
        <location evidence="1">Nucleus</location>
    </subcellularLocation>
</comment>
<evidence type="ECO:0000256" key="7">
    <source>
        <dbReference type="PROSITE-ProRule" id="PRU00042"/>
    </source>
</evidence>
<dbReference type="PANTHER" id="PTHR24376:SF235">
    <property type="entry name" value="C2H2-TYPE DOMAIN-CONTAINING PROTEIN"/>
    <property type="match status" value="1"/>
</dbReference>
<feature type="compositionally biased region" description="Polar residues" evidence="8">
    <location>
        <begin position="700"/>
        <end position="712"/>
    </location>
</feature>
<gene>
    <name evidence="10" type="ORF">DMAD_03685</name>
</gene>
<feature type="compositionally biased region" description="Basic and acidic residues" evidence="8">
    <location>
        <begin position="377"/>
        <end position="392"/>
    </location>
</feature>
<dbReference type="Gene3D" id="3.30.160.60">
    <property type="entry name" value="Classic Zinc Finger"/>
    <property type="match status" value="5"/>
</dbReference>
<evidence type="ECO:0000256" key="4">
    <source>
        <dbReference type="ARBA" id="ARBA00022771"/>
    </source>
</evidence>
<dbReference type="InterPro" id="IPR036236">
    <property type="entry name" value="Znf_C2H2_sf"/>
</dbReference>
<organism evidence="10 11">
    <name type="scientific">Drosophila madeirensis</name>
    <name type="common">Fruit fly</name>
    <dbReference type="NCBI Taxonomy" id="30013"/>
    <lineage>
        <taxon>Eukaryota</taxon>
        <taxon>Metazoa</taxon>
        <taxon>Ecdysozoa</taxon>
        <taxon>Arthropoda</taxon>
        <taxon>Hexapoda</taxon>
        <taxon>Insecta</taxon>
        <taxon>Pterygota</taxon>
        <taxon>Neoptera</taxon>
        <taxon>Endopterygota</taxon>
        <taxon>Diptera</taxon>
        <taxon>Brachycera</taxon>
        <taxon>Muscomorpha</taxon>
        <taxon>Ephydroidea</taxon>
        <taxon>Drosophilidae</taxon>
        <taxon>Drosophila</taxon>
        <taxon>Sophophora</taxon>
    </lineage>
</organism>
<feature type="region of interest" description="Disordered" evidence="8">
    <location>
        <begin position="85"/>
        <end position="126"/>
    </location>
</feature>
<feature type="region of interest" description="Disordered" evidence="8">
    <location>
        <begin position="1400"/>
        <end position="1486"/>
    </location>
</feature>
<feature type="compositionally biased region" description="Low complexity" evidence="8">
    <location>
        <begin position="537"/>
        <end position="550"/>
    </location>
</feature>
<keyword evidence="6" id="KW-0539">Nucleus</keyword>
<feature type="compositionally biased region" description="Low complexity" evidence="8">
    <location>
        <begin position="1126"/>
        <end position="1149"/>
    </location>
</feature>
<feature type="compositionally biased region" description="Low complexity" evidence="8">
    <location>
        <begin position="748"/>
        <end position="762"/>
    </location>
</feature>
<feature type="compositionally biased region" description="Low complexity" evidence="8">
    <location>
        <begin position="1273"/>
        <end position="1290"/>
    </location>
</feature>
<dbReference type="Proteomes" id="UP001500889">
    <property type="component" value="Chromosome E"/>
</dbReference>
<name>A0AAU9GA43_DROMD</name>
<evidence type="ECO:0000256" key="6">
    <source>
        <dbReference type="ARBA" id="ARBA00023242"/>
    </source>
</evidence>
<dbReference type="SMART" id="SM00355">
    <property type="entry name" value="ZnF_C2H2"/>
    <property type="match status" value="9"/>
</dbReference>
<feature type="compositionally biased region" description="Pro residues" evidence="8">
    <location>
        <begin position="1166"/>
        <end position="1184"/>
    </location>
</feature>
<feature type="region of interest" description="Disordered" evidence="8">
    <location>
        <begin position="204"/>
        <end position="227"/>
    </location>
</feature>
<feature type="compositionally biased region" description="Gly residues" evidence="8">
    <location>
        <begin position="763"/>
        <end position="772"/>
    </location>
</feature>
<feature type="compositionally biased region" description="Low complexity" evidence="8">
    <location>
        <begin position="1320"/>
        <end position="1337"/>
    </location>
</feature>
<feature type="compositionally biased region" description="Low complexity" evidence="8">
    <location>
        <begin position="1072"/>
        <end position="1101"/>
    </location>
</feature>
<feature type="region of interest" description="Disordered" evidence="8">
    <location>
        <begin position="537"/>
        <end position="619"/>
    </location>
</feature>
<feature type="region of interest" description="Disordered" evidence="8">
    <location>
        <begin position="377"/>
        <end position="401"/>
    </location>
</feature>
<dbReference type="PANTHER" id="PTHR24376">
    <property type="entry name" value="ZINC FINGER PROTEIN"/>
    <property type="match status" value="1"/>
</dbReference>
<feature type="domain" description="C2H2-type" evidence="9">
    <location>
        <begin position="923"/>
        <end position="950"/>
    </location>
</feature>
<dbReference type="EMBL" id="AP029267">
    <property type="protein sequence ID" value="BFG04813.1"/>
    <property type="molecule type" value="Genomic_DNA"/>
</dbReference>
<feature type="compositionally biased region" description="Low complexity" evidence="8">
    <location>
        <begin position="474"/>
        <end position="486"/>
    </location>
</feature>
<feature type="region of interest" description="Disordered" evidence="8">
    <location>
        <begin position="693"/>
        <end position="729"/>
    </location>
</feature>
<feature type="compositionally biased region" description="Polar residues" evidence="8">
    <location>
        <begin position="1369"/>
        <end position="1381"/>
    </location>
</feature>
<dbReference type="PROSITE" id="PS50157">
    <property type="entry name" value="ZINC_FINGER_C2H2_2"/>
    <property type="match status" value="7"/>
</dbReference>
<feature type="compositionally biased region" description="Low complexity" evidence="8">
    <location>
        <begin position="1197"/>
        <end position="1206"/>
    </location>
</feature>
<keyword evidence="4 7" id="KW-0863">Zinc-finger</keyword>
<evidence type="ECO:0000259" key="9">
    <source>
        <dbReference type="PROSITE" id="PS50157"/>
    </source>
</evidence>
<feature type="compositionally biased region" description="Low complexity" evidence="8">
    <location>
        <begin position="1456"/>
        <end position="1472"/>
    </location>
</feature>
<proteinExistence type="predicted"/>
<feature type="domain" description="C2H2-type" evidence="9">
    <location>
        <begin position="894"/>
        <end position="922"/>
    </location>
</feature>
<dbReference type="SUPFAM" id="SSF57667">
    <property type="entry name" value="beta-beta-alpha zinc fingers"/>
    <property type="match status" value="4"/>
</dbReference>
<feature type="compositionally biased region" description="Low complexity" evidence="8">
    <location>
        <begin position="600"/>
        <end position="612"/>
    </location>
</feature>
<feature type="domain" description="C2H2-type" evidence="9">
    <location>
        <begin position="981"/>
        <end position="1008"/>
    </location>
</feature>
<feature type="compositionally biased region" description="Acidic residues" evidence="8">
    <location>
        <begin position="714"/>
        <end position="729"/>
    </location>
</feature>
<feature type="compositionally biased region" description="Low complexity" evidence="8">
    <location>
        <begin position="1404"/>
        <end position="1422"/>
    </location>
</feature>
<feature type="compositionally biased region" description="Basic and acidic residues" evidence="8">
    <location>
        <begin position="86"/>
        <end position="96"/>
    </location>
</feature>
<feature type="compositionally biased region" description="Low complexity" evidence="8">
    <location>
        <begin position="1349"/>
        <end position="1363"/>
    </location>
</feature>
<dbReference type="PROSITE" id="PS00028">
    <property type="entry name" value="ZINC_FINGER_C2H2_1"/>
    <property type="match status" value="7"/>
</dbReference>
<keyword evidence="11" id="KW-1185">Reference proteome</keyword>
<keyword evidence="3" id="KW-0677">Repeat</keyword>
<evidence type="ECO:0000256" key="8">
    <source>
        <dbReference type="SAM" id="MobiDB-lite"/>
    </source>
</evidence>
<dbReference type="GO" id="GO:0005634">
    <property type="term" value="C:nucleus"/>
    <property type="evidence" value="ECO:0007669"/>
    <property type="project" value="UniProtKB-SubCell"/>
</dbReference>
<evidence type="ECO:0000256" key="1">
    <source>
        <dbReference type="ARBA" id="ARBA00004123"/>
    </source>
</evidence>
<feature type="compositionally biased region" description="Basic and acidic residues" evidence="8">
    <location>
        <begin position="105"/>
        <end position="114"/>
    </location>
</feature>
<protein>
    <recommendedName>
        <fullName evidence="9">C2H2-type domain-containing protein</fullName>
    </recommendedName>
</protein>
<keyword evidence="5" id="KW-0862">Zinc</keyword>
<feature type="compositionally biased region" description="Low complexity" evidence="8">
    <location>
        <begin position="1237"/>
        <end position="1265"/>
    </location>
</feature>
<feature type="domain" description="C2H2-type" evidence="9">
    <location>
        <begin position="836"/>
        <end position="863"/>
    </location>
</feature>
<dbReference type="GO" id="GO:0008270">
    <property type="term" value="F:zinc ion binding"/>
    <property type="evidence" value="ECO:0007669"/>
    <property type="project" value="UniProtKB-KW"/>
</dbReference>
<evidence type="ECO:0000256" key="2">
    <source>
        <dbReference type="ARBA" id="ARBA00022723"/>
    </source>
</evidence>
<feature type="region of interest" description="Disordered" evidence="8">
    <location>
        <begin position="1026"/>
        <end position="1212"/>
    </location>
</feature>
<feature type="region of interest" description="Disordered" evidence="8">
    <location>
        <begin position="474"/>
        <end position="493"/>
    </location>
</feature>
<feature type="domain" description="C2H2-type" evidence="9">
    <location>
        <begin position="782"/>
        <end position="806"/>
    </location>
</feature>
<evidence type="ECO:0000256" key="5">
    <source>
        <dbReference type="ARBA" id="ARBA00022833"/>
    </source>
</evidence>
<evidence type="ECO:0000313" key="10">
    <source>
        <dbReference type="EMBL" id="BFG04813.1"/>
    </source>
</evidence>
<feature type="region of interest" description="Disordered" evidence="8">
    <location>
        <begin position="744"/>
        <end position="776"/>
    </location>
</feature>
<dbReference type="FunFam" id="3.30.160.60:FF:002683">
    <property type="entry name" value="Uncharacterized protein, isoform B"/>
    <property type="match status" value="1"/>
</dbReference>
<accession>A0AAU9GA43</accession>